<gene>
    <name evidence="2" type="ordered locus">Fnod_0889</name>
</gene>
<dbReference type="Pfam" id="PF00085">
    <property type="entry name" value="Thioredoxin"/>
    <property type="match status" value="1"/>
</dbReference>
<dbReference type="Gene3D" id="3.40.30.10">
    <property type="entry name" value="Glutaredoxin"/>
    <property type="match status" value="1"/>
</dbReference>
<accession>A7HLF8</accession>
<dbReference type="EMBL" id="CP000771">
    <property type="protein sequence ID" value="ABS60741.1"/>
    <property type="molecule type" value="Genomic_DNA"/>
</dbReference>
<dbReference type="CDD" id="cd02947">
    <property type="entry name" value="TRX_family"/>
    <property type="match status" value="1"/>
</dbReference>
<sequence length="91" mass="10595">MLKIMYFKNDKCGVCTAFLPKIQRISKDYELELEVVDVVQKPEVAGQNMVFTVPTILIIDSEGNEIKRFARSFSELEIREYLDRVYDILGM</sequence>
<dbReference type="InterPro" id="IPR036249">
    <property type="entry name" value="Thioredoxin-like_sf"/>
</dbReference>
<dbReference type="HOGENOM" id="CLU_090389_16_1_0"/>
<proteinExistence type="predicted"/>
<protein>
    <submittedName>
        <fullName evidence="2">Glutaredoxin 2</fullName>
    </submittedName>
</protein>
<organism evidence="2 3">
    <name type="scientific">Fervidobacterium nodosum (strain ATCC 35602 / DSM 5306 / Rt17-B1)</name>
    <dbReference type="NCBI Taxonomy" id="381764"/>
    <lineage>
        <taxon>Bacteria</taxon>
        <taxon>Thermotogati</taxon>
        <taxon>Thermotogota</taxon>
        <taxon>Thermotogae</taxon>
        <taxon>Thermotogales</taxon>
        <taxon>Fervidobacteriaceae</taxon>
        <taxon>Fervidobacterium</taxon>
    </lineage>
</organism>
<reference evidence="2 3" key="2">
    <citation type="journal article" date="2009" name="Proc. Natl. Acad. Sci. U.S.A.">
        <title>On the chimeric nature, thermophilic origin, and phylogenetic placement of the Thermotogales.</title>
        <authorList>
            <person name="Zhaxybayeva O."/>
            <person name="Swithers K.S."/>
            <person name="Lapierre P."/>
            <person name="Fournier G.P."/>
            <person name="Bickhart D.M."/>
            <person name="DeBoy R.T."/>
            <person name="Nelson K.E."/>
            <person name="Nesbo C.L."/>
            <person name="Doolittle W.F."/>
            <person name="Gogarten J.P."/>
            <person name="Noll K.M."/>
        </authorList>
    </citation>
    <scope>NUCLEOTIDE SEQUENCE [LARGE SCALE GENOMIC DNA]</scope>
    <source>
        <strain evidence="3">ATCC 35602 / DSM 5306 / Rt17-B1</strain>
    </source>
</reference>
<dbReference type="AlphaFoldDB" id="A7HLF8"/>
<dbReference type="Proteomes" id="UP000002415">
    <property type="component" value="Chromosome"/>
</dbReference>
<dbReference type="eggNOG" id="COG0526">
    <property type="taxonomic scope" value="Bacteria"/>
</dbReference>
<reference evidence="2 3" key="1">
    <citation type="submission" date="2007-07" db="EMBL/GenBank/DDBJ databases">
        <title>Complete sequence of Fervidobacterium nodosum Rt17-B1.</title>
        <authorList>
            <consortium name="US DOE Joint Genome Institute"/>
            <person name="Copeland A."/>
            <person name="Lucas S."/>
            <person name="Lapidus A."/>
            <person name="Barry K."/>
            <person name="Glavina del Rio T."/>
            <person name="Dalin E."/>
            <person name="Tice H."/>
            <person name="Pitluck S."/>
            <person name="Saunders E."/>
            <person name="Brettin T."/>
            <person name="Bruce D."/>
            <person name="Detter J.C."/>
            <person name="Han C."/>
            <person name="Schmutz J."/>
            <person name="Larimer F."/>
            <person name="Land M."/>
            <person name="Hauser L."/>
            <person name="Kyrpides N."/>
            <person name="Mikhailova N."/>
            <person name="Nelson K."/>
            <person name="Gogarten J.P."/>
            <person name="Noll K."/>
            <person name="Richardson P."/>
        </authorList>
    </citation>
    <scope>NUCLEOTIDE SEQUENCE [LARGE SCALE GENOMIC DNA]</scope>
    <source>
        <strain evidence="3">ATCC 35602 / DSM 5306 / Rt17-B1</strain>
    </source>
</reference>
<dbReference type="STRING" id="381764.Fnod_0889"/>
<dbReference type="SUPFAM" id="SSF52833">
    <property type="entry name" value="Thioredoxin-like"/>
    <property type="match status" value="1"/>
</dbReference>
<name>A7HLF8_FERNB</name>
<evidence type="ECO:0000259" key="1">
    <source>
        <dbReference type="Pfam" id="PF00085"/>
    </source>
</evidence>
<evidence type="ECO:0000313" key="3">
    <source>
        <dbReference type="Proteomes" id="UP000002415"/>
    </source>
</evidence>
<keyword evidence="3" id="KW-1185">Reference proteome</keyword>
<feature type="domain" description="Thioredoxin" evidence="1">
    <location>
        <begin position="4"/>
        <end position="82"/>
    </location>
</feature>
<dbReference type="KEGG" id="fno:Fnod_0889"/>
<dbReference type="InterPro" id="IPR013766">
    <property type="entry name" value="Thioredoxin_domain"/>
</dbReference>
<evidence type="ECO:0000313" key="2">
    <source>
        <dbReference type="EMBL" id="ABS60741.1"/>
    </source>
</evidence>